<dbReference type="GO" id="GO:0016616">
    <property type="term" value="F:oxidoreductase activity, acting on the CH-OH group of donors, NAD or NADP as acceptor"/>
    <property type="evidence" value="ECO:0007669"/>
    <property type="project" value="TreeGrafter"/>
</dbReference>
<geneLocation type="plasmid" evidence="3 4">
    <name>pSCATT</name>
</geneLocation>
<dbReference type="OrthoDB" id="8959163at2"/>
<dbReference type="SUPFAM" id="SSF51735">
    <property type="entry name" value="NAD(P)-binding Rossmann-fold domains"/>
    <property type="match status" value="1"/>
</dbReference>
<dbReference type="FunFam" id="3.40.50.720:FF:000084">
    <property type="entry name" value="Short-chain dehydrogenase reductase"/>
    <property type="match status" value="1"/>
</dbReference>
<dbReference type="Pfam" id="PF13561">
    <property type="entry name" value="adh_short_C2"/>
    <property type="match status" value="1"/>
</dbReference>
<gene>
    <name evidence="3" type="ordered locus">SCATT_p08260</name>
</gene>
<dbReference type="PANTHER" id="PTHR42760:SF133">
    <property type="entry name" value="3-OXOACYL-[ACYL-CARRIER-PROTEIN] REDUCTASE"/>
    <property type="match status" value="1"/>
</dbReference>
<dbReference type="InterPro" id="IPR036291">
    <property type="entry name" value="NAD(P)-bd_dom_sf"/>
</dbReference>
<reference evidence="4" key="1">
    <citation type="submission" date="2011-12" db="EMBL/GenBank/DDBJ databases">
        <title>Complete genome sequence of Streptomyces cattleya strain DSM 46488.</title>
        <authorList>
            <person name="Ou H.-Y."/>
            <person name="Li P."/>
            <person name="Zhao C."/>
            <person name="O'Hagan D."/>
            <person name="Deng Z."/>
        </authorList>
    </citation>
    <scope>NUCLEOTIDE SEQUENCE [LARGE SCALE GENOMIC DNA]</scope>
    <source>
        <strain evidence="4">ATCC 35852 / DSM 46488 / JCM 4925 / NBRC 14057 / NRRL 8057</strain>
        <plasmid evidence="4">Plasmid pSCATT</plasmid>
    </source>
</reference>
<dbReference type="PRINTS" id="PR00080">
    <property type="entry name" value="SDRFAMILY"/>
</dbReference>
<dbReference type="EMBL" id="CP003229">
    <property type="protein sequence ID" value="AEW99019.1"/>
    <property type="molecule type" value="Genomic_DNA"/>
</dbReference>
<keyword evidence="4" id="KW-1185">Reference proteome</keyword>
<evidence type="ECO:0000256" key="2">
    <source>
        <dbReference type="ARBA" id="ARBA00023002"/>
    </source>
</evidence>
<dbReference type="RefSeq" id="WP_014151361.1">
    <property type="nucleotide sequence ID" value="NC_016113.1"/>
</dbReference>
<dbReference type="HOGENOM" id="CLU_010194_1_2_11"/>
<evidence type="ECO:0000256" key="1">
    <source>
        <dbReference type="ARBA" id="ARBA00006484"/>
    </source>
</evidence>
<sequence>MAGRTAVVTGASRGIGLAVVRTLIREGLRVVGAARTISPELGETGAIPVAVDLTVAENCTYLIERAVAELGGIDLLVNNAGVGEVFARAGFLSADDETWQRSWALNFFAPVRLIRAALPTLLERRGRVVNVSSIGARLATGPVDYAAAKAALNTLGKALAEEFGPRGVRINTVSPGPTRTTAWDGPCSYGAQQAKLHGADVREYIATVPDESGMITGRLIEPEEVAALIAFVASDVASSMQGTDYVIDGGAVKTV</sequence>
<comment type="similarity">
    <text evidence="1">Belongs to the short-chain dehydrogenases/reductases (SDR) family.</text>
</comment>
<keyword evidence="3" id="KW-0614">Plasmid</keyword>
<proteinExistence type="inferred from homology"/>
<dbReference type="Gene3D" id="3.40.50.720">
    <property type="entry name" value="NAD(P)-binding Rossmann-like Domain"/>
    <property type="match status" value="1"/>
</dbReference>
<accession>G8XD73</accession>
<evidence type="ECO:0000313" key="4">
    <source>
        <dbReference type="Proteomes" id="UP000007842"/>
    </source>
</evidence>
<dbReference type="PANTHER" id="PTHR42760">
    <property type="entry name" value="SHORT-CHAIN DEHYDROGENASES/REDUCTASES FAMILY MEMBER"/>
    <property type="match status" value="1"/>
</dbReference>
<keyword evidence="2" id="KW-0560">Oxidoreductase</keyword>
<dbReference type="PRINTS" id="PR00081">
    <property type="entry name" value="GDHRDH"/>
</dbReference>
<dbReference type="Proteomes" id="UP000007842">
    <property type="component" value="Plasmid pSCATT"/>
</dbReference>
<evidence type="ECO:0000313" key="3">
    <source>
        <dbReference type="EMBL" id="AEW99019.1"/>
    </source>
</evidence>
<accession>F8JNL4</accession>
<dbReference type="InterPro" id="IPR002347">
    <property type="entry name" value="SDR_fam"/>
</dbReference>
<dbReference type="CDD" id="cd05233">
    <property type="entry name" value="SDR_c"/>
    <property type="match status" value="1"/>
</dbReference>
<protein>
    <submittedName>
        <fullName evidence="3">Putative oxidoreductase</fullName>
    </submittedName>
</protein>
<dbReference type="KEGG" id="sct:SCAT_p0909"/>
<dbReference type="PATRIC" id="fig|1003195.11.peg.877"/>
<organism evidence="3 4">
    <name type="scientific">Streptantibioticus cattleyicolor (strain ATCC 35852 / DSM 46488 / JCM 4925 / NBRC 14057 / NRRL 8057)</name>
    <name type="common">Streptomyces cattleya</name>
    <dbReference type="NCBI Taxonomy" id="1003195"/>
    <lineage>
        <taxon>Bacteria</taxon>
        <taxon>Bacillati</taxon>
        <taxon>Actinomycetota</taxon>
        <taxon>Actinomycetes</taxon>
        <taxon>Kitasatosporales</taxon>
        <taxon>Streptomycetaceae</taxon>
        <taxon>Streptantibioticus</taxon>
    </lineage>
</organism>
<dbReference type="AlphaFoldDB" id="F8JNL4"/>
<dbReference type="KEGG" id="scy:SCATT_p08260"/>
<name>F8JNL4_STREN</name>